<keyword evidence="3" id="KW-0732">Signal</keyword>
<dbReference type="EMBL" id="JBHLTC010000041">
    <property type="protein sequence ID" value="MFC0629085.1"/>
    <property type="molecule type" value="Genomic_DNA"/>
</dbReference>
<feature type="signal peptide" evidence="3">
    <location>
        <begin position="1"/>
        <end position="22"/>
    </location>
</feature>
<organism evidence="5 6">
    <name type="scientific">Kribbella deserti</name>
    <dbReference type="NCBI Taxonomy" id="1926257"/>
    <lineage>
        <taxon>Bacteria</taxon>
        <taxon>Bacillati</taxon>
        <taxon>Actinomycetota</taxon>
        <taxon>Actinomycetes</taxon>
        <taxon>Propionibacteriales</taxon>
        <taxon>Kribbellaceae</taxon>
        <taxon>Kribbella</taxon>
    </lineage>
</organism>
<evidence type="ECO:0000256" key="3">
    <source>
        <dbReference type="SAM" id="SignalP"/>
    </source>
</evidence>
<gene>
    <name evidence="5" type="ORF">ACFFGN_33785</name>
</gene>
<dbReference type="InterPro" id="IPR025645">
    <property type="entry name" value="DUF4349"/>
</dbReference>
<dbReference type="Pfam" id="PF14257">
    <property type="entry name" value="DUF4349"/>
    <property type="match status" value="1"/>
</dbReference>
<evidence type="ECO:0000259" key="4">
    <source>
        <dbReference type="Pfam" id="PF14257"/>
    </source>
</evidence>
<dbReference type="Proteomes" id="UP001589890">
    <property type="component" value="Unassembled WGS sequence"/>
</dbReference>
<feature type="region of interest" description="Disordered" evidence="1">
    <location>
        <begin position="27"/>
        <end position="75"/>
    </location>
</feature>
<keyword evidence="2" id="KW-0472">Membrane</keyword>
<dbReference type="PROSITE" id="PS51257">
    <property type="entry name" value="PROKAR_LIPOPROTEIN"/>
    <property type="match status" value="1"/>
</dbReference>
<evidence type="ECO:0000256" key="1">
    <source>
        <dbReference type="SAM" id="MobiDB-lite"/>
    </source>
</evidence>
<comment type="caution">
    <text evidence="5">The sequence shown here is derived from an EMBL/GenBank/DDBJ whole genome shotgun (WGS) entry which is preliminary data.</text>
</comment>
<evidence type="ECO:0000313" key="5">
    <source>
        <dbReference type="EMBL" id="MFC0629085.1"/>
    </source>
</evidence>
<keyword evidence="6" id="KW-1185">Reference proteome</keyword>
<proteinExistence type="predicted"/>
<evidence type="ECO:0000313" key="6">
    <source>
        <dbReference type="Proteomes" id="UP001589890"/>
    </source>
</evidence>
<sequence length="303" mass="31657">MYLKRYPAAVAGLMLTAAVLLSGCSGSSGPMSDSGAADTASTRESDQSDRAADGSSNTGKPEAAPGKTGANQPTLTRSIVRTGFLTIESPDLTSARDKIATIVAGQRGLIASEQGGSGRDDKPASAELVLRVPSAAYDTTVRRLTAEIGAVKQIRQESADVTEQVVDVESRIATQRAALNRMRALLTKANTIGEIVSVESELTRREADLEALLAKQKALEGQTELATITVTLVRPGEAPPPKADDRGFLVGLGKGWNAFSSTVSAFATAAGALLPFAIALALIGVPVWFLIRRRQSKPAATLR</sequence>
<feature type="transmembrane region" description="Helical" evidence="2">
    <location>
        <begin position="269"/>
        <end position="291"/>
    </location>
</feature>
<dbReference type="RefSeq" id="WP_380056551.1">
    <property type="nucleotide sequence ID" value="NZ_JBHLTC010000041.1"/>
</dbReference>
<evidence type="ECO:0000256" key="2">
    <source>
        <dbReference type="SAM" id="Phobius"/>
    </source>
</evidence>
<feature type="chain" id="PRO_5046044554" evidence="3">
    <location>
        <begin position="23"/>
        <end position="303"/>
    </location>
</feature>
<feature type="domain" description="DUF4349" evidence="4">
    <location>
        <begin position="77"/>
        <end position="288"/>
    </location>
</feature>
<protein>
    <submittedName>
        <fullName evidence="5">DUF4349 domain-containing protein</fullName>
    </submittedName>
</protein>
<name>A0ABV6QWS7_9ACTN</name>
<feature type="compositionally biased region" description="Basic and acidic residues" evidence="1">
    <location>
        <begin position="41"/>
        <end position="52"/>
    </location>
</feature>
<keyword evidence="2" id="KW-1133">Transmembrane helix</keyword>
<accession>A0ABV6QWS7</accession>
<reference evidence="5 6" key="1">
    <citation type="submission" date="2024-09" db="EMBL/GenBank/DDBJ databases">
        <authorList>
            <person name="Sun Q."/>
            <person name="Mori K."/>
        </authorList>
    </citation>
    <scope>NUCLEOTIDE SEQUENCE [LARGE SCALE GENOMIC DNA]</scope>
    <source>
        <strain evidence="5 6">CGMCC 1.15906</strain>
    </source>
</reference>
<keyword evidence="2" id="KW-0812">Transmembrane</keyword>